<dbReference type="PANTHER" id="PTHR42938">
    <property type="entry name" value="FORMATE DEHYDROGENASE 1"/>
    <property type="match status" value="1"/>
</dbReference>
<feature type="domain" description="D-isomer specific 2-hydroxyacid dehydrogenase catalytic" evidence="3">
    <location>
        <begin position="41"/>
        <end position="336"/>
    </location>
</feature>
<dbReference type="OMA" id="MRIACYG"/>
<dbReference type="CDD" id="cd12175">
    <property type="entry name" value="2-Hacid_dh_11"/>
    <property type="match status" value="1"/>
</dbReference>
<evidence type="ECO:0000259" key="4">
    <source>
        <dbReference type="Pfam" id="PF02826"/>
    </source>
</evidence>
<dbReference type="AlphaFoldDB" id="B8LRC1"/>
<keyword evidence="1 2" id="KW-0560">Oxidoreductase</keyword>
<comment type="similarity">
    <text evidence="2">Belongs to the D-isomer specific 2-hydroxyacid dehydrogenase family.</text>
</comment>
<dbReference type="PANTHER" id="PTHR42938:SF25">
    <property type="entry name" value="D-ISOMER SPECIFIC 2-HYDROXYACID DEHYDROGENASE FAMILY PROTEIN"/>
    <property type="match status" value="1"/>
</dbReference>
<proteinExistence type="evidence at transcript level"/>
<dbReference type="InterPro" id="IPR036291">
    <property type="entry name" value="NAD(P)-bd_dom_sf"/>
</dbReference>
<dbReference type="Pfam" id="PF00389">
    <property type="entry name" value="2-Hacid_dh"/>
    <property type="match status" value="1"/>
</dbReference>
<dbReference type="InterPro" id="IPR006139">
    <property type="entry name" value="D-isomer_2_OHA_DH_cat_dom"/>
</dbReference>
<dbReference type="InterPro" id="IPR029753">
    <property type="entry name" value="D-isomer_DH_CS"/>
</dbReference>
<dbReference type="SUPFAM" id="SSF52283">
    <property type="entry name" value="Formate/glycerate dehydrogenase catalytic domain-like"/>
    <property type="match status" value="1"/>
</dbReference>
<dbReference type="InterPro" id="IPR006140">
    <property type="entry name" value="D-isomer_DH_NAD-bd"/>
</dbReference>
<feature type="domain" description="D-isomer specific 2-hydroxyacid dehydrogenase NAD-binding" evidence="4">
    <location>
        <begin position="123"/>
        <end position="191"/>
    </location>
</feature>
<reference evidence="5" key="1">
    <citation type="submission" date="2007-06" db="EMBL/GenBank/DDBJ databases">
        <title>Full length cDNA sequences from Sitka Spruce (Picea sitchensis).</title>
        <authorList>
            <person name="Ralph S.G."/>
            <person name="Chun H.E."/>
            <person name="Liao N."/>
            <person name="Ali J."/>
            <person name="Reid K."/>
            <person name="Kolosova N."/>
            <person name="Cooper N."/>
            <person name="Cullis C."/>
            <person name="Jancsik S."/>
            <person name="Moore R."/>
            <person name="Mayo M."/>
            <person name="Wagner S."/>
            <person name="Holt R.A."/>
            <person name="Jones S.J.M."/>
            <person name="Marra M.A."/>
            <person name="Ritland C.E."/>
            <person name="Ritland K."/>
            <person name="Bohlmann J."/>
        </authorList>
    </citation>
    <scope>NUCLEOTIDE SEQUENCE</scope>
    <source>
        <tissue evidence="5">Bark</tissue>
    </source>
</reference>
<dbReference type="PROSITE" id="PS00671">
    <property type="entry name" value="D_2_HYDROXYACID_DH_3"/>
    <property type="match status" value="1"/>
</dbReference>
<evidence type="ECO:0000259" key="3">
    <source>
        <dbReference type="Pfam" id="PF00389"/>
    </source>
</evidence>
<accession>B8LRC1</accession>
<name>B8LRC1_PICSI</name>
<evidence type="ECO:0008006" key="6">
    <source>
        <dbReference type="Google" id="ProtNLM"/>
    </source>
</evidence>
<evidence type="ECO:0000313" key="5">
    <source>
        <dbReference type="EMBL" id="ABR18201.1"/>
    </source>
</evidence>
<dbReference type="GO" id="GO:0051287">
    <property type="term" value="F:NAD binding"/>
    <property type="evidence" value="ECO:0007669"/>
    <property type="project" value="InterPro"/>
</dbReference>
<dbReference type="Pfam" id="PF02826">
    <property type="entry name" value="2-Hacid_dh_C"/>
    <property type="match status" value="2"/>
</dbReference>
<dbReference type="GO" id="GO:0004617">
    <property type="term" value="F:phosphoglycerate dehydrogenase activity"/>
    <property type="evidence" value="ECO:0007669"/>
    <property type="project" value="TreeGrafter"/>
</dbReference>
<feature type="domain" description="D-isomer specific 2-hydroxyacid dehydrogenase NAD-binding" evidence="4">
    <location>
        <begin position="228"/>
        <end position="321"/>
    </location>
</feature>
<evidence type="ECO:0000256" key="1">
    <source>
        <dbReference type="ARBA" id="ARBA00023002"/>
    </source>
</evidence>
<sequence length="355" mass="38449">MAENSSPTAGTITTRVLFCGLSFPTSFEYTKQYLLPYPFIQVDAIPHDKVPDIIGGYEICVVRGMKLDANVISLARQMKLIVQFGVGLEGVDIEAATKFGIKVARIPGNTSGNSLSCAEHAIYLILGLLRDQKGMEKAFKERMLGVPAGETLYGKTVHIVGYGNIGKDLAVRLRPFGVKILATRRCWHSKSTVDLNKQDAVYTYPTQSTGDGNIKDDLIDEKGGNECLYDFASRADIVVTCATMTSETVGMVNAKFLSLMKKGAFLVNVARGGLLDYEAVKASLESGHLGGLGADVAWFEPFDPADPILQHPKVFITPHVAGVTEFSYRNMAKIIGDCALHLHNGDSLVGVEIVN</sequence>
<dbReference type="SUPFAM" id="SSF51735">
    <property type="entry name" value="NAD(P)-binding Rossmann-fold domains"/>
    <property type="match status" value="1"/>
</dbReference>
<organism evidence="5">
    <name type="scientific">Picea sitchensis</name>
    <name type="common">Sitka spruce</name>
    <name type="synonym">Pinus sitchensis</name>
    <dbReference type="NCBI Taxonomy" id="3332"/>
    <lineage>
        <taxon>Eukaryota</taxon>
        <taxon>Viridiplantae</taxon>
        <taxon>Streptophyta</taxon>
        <taxon>Embryophyta</taxon>
        <taxon>Tracheophyta</taxon>
        <taxon>Spermatophyta</taxon>
        <taxon>Pinopsida</taxon>
        <taxon>Pinidae</taxon>
        <taxon>Conifers I</taxon>
        <taxon>Pinales</taxon>
        <taxon>Pinaceae</taxon>
        <taxon>Picea</taxon>
    </lineage>
</organism>
<dbReference type="Gene3D" id="3.40.50.720">
    <property type="entry name" value="NAD(P)-binding Rossmann-like Domain"/>
    <property type="match status" value="2"/>
</dbReference>
<protein>
    <recommendedName>
        <fullName evidence="6">D-isomer specific 2-hydroxyacid dehydrogenase NAD-binding domain-containing protein</fullName>
    </recommendedName>
</protein>
<evidence type="ECO:0000256" key="2">
    <source>
        <dbReference type="RuleBase" id="RU003719"/>
    </source>
</evidence>
<dbReference type="EMBL" id="EF678444">
    <property type="protein sequence ID" value="ABR18201.1"/>
    <property type="molecule type" value="mRNA"/>
</dbReference>